<proteinExistence type="predicted"/>
<evidence type="ECO:0000313" key="1">
    <source>
        <dbReference type="EMBL" id="KAK5841993.1"/>
    </source>
</evidence>
<gene>
    <name evidence="1" type="ORF">PVK06_004319</name>
</gene>
<dbReference type="EMBL" id="JARKNE010000002">
    <property type="protein sequence ID" value="KAK5841993.1"/>
    <property type="molecule type" value="Genomic_DNA"/>
</dbReference>
<keyword evidence="2" id="KW-1185">Reference proteome</keyword>
<accession>A0ABR0QRP0</accession>
<protein>
    <submittedName>
        <fullName evidence="1">Uncharacterized protein</fullName>
    </submittedName>
</protein>
<name>A0ABR0QRP0_GOSAR</name>
<reference evidence="1 2" key="1">
    <citation type="submission" date="2023-03" db="EMBL/GenBank/DDBJ databases">
        <title>WGS of Gossypium arboreum.</title>
        <authorList>
            <person name="Yu D."/>
        </authorList>
    </citation>
    <scope>NUCLEOTIDE SEQUENCE [LARGE SCALE GENOMIC DNA]</scope>
    <source>
        <tissue evidence="1">Leaf</tissue>
    </source>
</reference>
<dbReference type="Proteomes" id="UP001358586">
    <property type="component" value="Chromosome 2"/>
</dbReference>
<comment type="caution">
    <text evidence="1">The sequence shown here is derived from an EMBL/GenBank/DDBJ whole genome shotgun (WGS) entry which is preliminary data.</text>
</comment>
<evidence type="ECO:0000313" key="2">
    <source>
        <dbReference type="Proteomes" id="UP001358586"/>
    </source>
</evidence>
<organism evidence="1 2">
    <name type="scientific">Gossypium arboreum</name>
    <name type="common">Tree cotton</name>
    <name type="synonym">Gossypium nanking</name>
    <dbReference type="NCBI Taxonomy" id="29729"/>
    <lineage>
        <taxon>Eukaryota</taxon>
        <taxon>Viridiplantae</taxon>
        <taxon>Streptophyta</taxon>
        <taxon>Embryophyta</taxon>
        <taxon>Tracheophyta</taxon>
        <taxon>Spermatophyta</taxon>
        <taxon>Magnoliopsida</taxon>
        <taxon>eudicotyledons</taxon>
        <taxon>Gunneridae</taxon>
        <taxon>Pentapetalae</taxon>
        <taxon>rosids</taxon>
        <taxon>malvids</taxon>
        <taxon>Malvales</taxon>
        <taxon>Malvaceae</taxon>
        <taxon>Malvoideae</taxon>
        <taxon>Gossypium</taxon>
    </lineage>
</organism>
<sequence>MLNFVKVSRRTLISISTSPTAKQAPPSPDPKPSLAFGKLIKKYRRYFPLHCDPLLLRPLAVADGAVTMK</sequence>